<feature type="chain" id="PRO_5024374607" evidence="1">
    <location>
        <begin position="20"/>
        <end position="277"/>
    </location>
</feature>
<evidence type="ECO:0000313" key="4">
    <source>
        <dbReference type="Proteomes" id="UP000325788"/>
    </source>
</evidence>
<evidence type="ECO:0000259" key="2">
    <source>
        <dbReference type="Pfam" id="PF00905"/>
    </source>
</evidence>
<sequence>MLKAISCSVLSWMLLSACSQQPLKDQMQQPLMMQQPRLAELNHMFQAVGSAVVFVTYDGEKLQRFGNDLQRAETAYIPASTFKMLNALIGLQQRKTTTTEVFLWDGKARAMKSWERDMTLAEAMQVSAVPIYQTLARRIGLPLMQKELHRVGYGNAQIGTQVDRFWLDGPLKITPQQEAEFAYRLATQTLPFDAHVQQEVKQMLYVERRGVAKLYAKSGWGADVKPQVGWYVGWVEQPNGKILAFALNMHIQNEQQLAMRKQLTLDALDKLGIFPYL</sequence>
<protein>
    <submittedName>
        <fullName evidence="3">Class D beta-lactamase</fullName>
    </submittedName>
</protein>
<proteinExistence type="predicted"/>
<dbReference type="NCBIfam" id="NF012161">
    <property type="entry name" value="bla_class_D_main"/>
    <property type="match status" value="1"/>
</dbReference>
<dbReference type="SUPFAM" id="SSF56601">
    <property type="entry name" value="beta-lactamase/transpeptidase-like"/>
    <property type="match status" value="1"/>
</dbReference>
<feature type="signal peptide" evidence="1">
    <location>
        <begin position="1"/>
        <end position="19"/>
    </location>
</feature>
<evidence type="ECO:0000313" key="3">
    <source>
        <dbReference type="EMBL" id="KAB1856790.1"/>
    </source>
</evidence>
<name>A0A5N4WKH2_9GAMM</name>
<dbReference type="Proteomes" id="UP000325788">
    <property type="component" value="Unassembled WGS sequence"/>
</dbReference>
<comment type="caution">
    <text evidence="3">The sequence shown here is derived from an EMBL/GenBank/DDBJ whole genome shotgun (WGS) entry which is preliminary data.</text>
</comment>
<dbReference type="AlphaFoldDB" id="A0A5N4WKH2"/>
<dbReference type="Pfam" id="PF00905">
    <property type="entry name" value="Transpeptidase"/>
    <property type="match status" value="1"/>
</dbReference>
<organism evidence="3 4">
    <name type="scientific">Acinetobacter tandoii</name>
    <dbReference type="NCBI Taxonomy" id="202954"/>
    <lineage>
        <taxon>Bacteria</taxon>
        <taxon>Pseudomonadati</taxon>
        <taxon>Pseudomonadota</taxon>
        <taxon>Gammaproteobacteria</taxon>
        <taxon>Moraxellales</taxon>
        <taxon>Moraxellaceae</taxon>
        <taxon>Acinetobacter</taxon>
    </lineage>
</organism>
<evidence type="ECO:0000256" key="1">
    <source>
        <dbReference type="SAM" id="SignalP"/>
    </source>
</evidence>
<dbReference type="InterPro" id="IPR012338">
    <property type="entry name" value="Beta-lactam/transpept-like"/>
</dbReference>
<dbReference type="EMBL" id="VXLD01000003">
    <property type="protein sequence ID" value="KAB1856790.1"/>
    <property type="molecule type" value="Genomic_DNA"/>
</dbReference>
<reference evidence="3 4" key="1">
    <citation type="submission" date="2019-09" db="EMBL/GenBank/DDBJ databases">
        <title>Draft genome sequence of Acinetobacter tandoii W4-4-4 isolated from environmental water sample.</title>
        <authorList>
            <person name="Wee S.K."/>
            <person name="Yan B."/>
            <person name="Mustaffa S.B."/>
            <person name="Yap E.P.H."/>
        </authorList>
    </citation>
    <scope>NUCLEOTIDE SEQUENCE [LARGE SCALE GENOMIC DNA]</scope>
    <source>
        <strain evidence="3 4">W4-4-4</strain>
    </source>
</reference>
<gene>
    <name evidence="3" type="primary">blaOXA</name>
    <name evidence="3" type="ORF">F4W09_07355</name>
</gene>
<dbReference type="NCBIfam" id="NF040529">
    <property type="entry name" value="blaOXA-1036_like"/>
    <property type="match status" value="1"/>
</dbReference>
<feature type="domain" description="Penicillin-binding protein transpeptidase" evidence="2">
    <location>
        <begin position="68"/>
        <end position="260"/>
    </location>
</feature>
<dbReference type="Gene3D" id="3.40.710.10">
    <property type="entry name" value="DD-peptidase/beta-lactamase superfamily"/>
    <property type="match status" value="1"/>
</dbReference>
<dbReference type="PROSITE" id="PS51257">
    <property type="entry name" value="PROKAR_LIPOPROTEIN"/>
    <property type="match status" value="1"/>
</dbReference>
<accession>A0A5N4WKH2</accession>
<dbReference type="InterPro" id="IPR001460">
    <property type="entry name" value="PCN-bd_Tpept"/>
</dbReference>
<keyword evidence="1" id="KW-0732">Signal</keyword>
<dbReference type="GO" id="GO:0008658">
    <property type="term" value="F:penicillin binding"/>
    <property type="evidence" value="ECO:0007669"/>
    <property type="project" value="InterPro"/>
</dbReference>